<keyword evidence="3" id="KW-0328">Glycosyltransferase</keyword>
<dbReference type="Proteomes" id="UP000177039">
    <property type="component" value="Unassembled WGS sequence"/>
</dbReference>
<gene>
    <name evidence="10" type="ORF">A3B54_03220</name>
</gene>
<feature type="domain" description="Glycosyltransferase RgtA/B/C/D-like" evidence="9">
    <location>
        <begin position="94"/>
        <end position="242"/>
    </location>
</feature>
<dbReference type="InterPro" id="IPR050297">
    <property type="entry name" value="LipidA_mod_glycosyltrf_83"/>
</dbReference>
<keyword evidence="2" id="KW-1003">Cell membrane</keyword>
<feature type="transmembrane region" description="Helical" evidence="8">
    <location>
        <begin position="353"/>
        <end position="372"/>
    </location>
</feature>
<dbReference type="GO" id="GO:0005886">
    <property type="term" value="C:plasma membrane"/>
    <property type="evidence" value="ECO:0007669"/>
    <property type="project" value="UniProtKB-SubCell"/>
</dbReference>
<evidence type="ECO:0000313" key="11">
    <source>
        <dbReference type="Proteomes" id="UP000177039"/>
    </source>
</evidence>
<feature type="transmembrane region" description="Helical" evidence="8">
    <location>
        <begin position="326"/>
        <end position="347"/>
    </location>
</feature>
<comment type="caution">
    <text evidence="10">The sequence shown here is derived from an EMBL/GenBank/DDBJ whole genome shotgun (WGS) entry which is preliminary data.</text>
</comment>
<organism evidence="10 11">
    <name type="scientific">Candidatus Curtissbacteria bacterium RIFCSPLOWO2_01_FULL_42_50</name>
    <dbReference type="NCBI Taxonomy" id="1797730"/>
    <lineage>
        <taxon>Bacteria</taxon>
        <taxon>Candidatus Curtissiibacteriota</taxon>
    </lineage>
</organism>
<keyword evidence="7 8" id="KW-0472">Membrane</keyword>
<protein>
    <recommendedName>
        <fullName evidence="9">Glycosyltransferase RgtA/B/C/D-like domain-containing protein</fullName>
    </recommendedName>
</protein>
<evidence type="ECO:0000256" key="4">
    <source>
        <dbReference type="ARBA" id="ARBA00022679"/>
    </source>
</evidence>
<feature type="transmembrane region" description="Helical" evidence="8">
    <location>
        <begin position="435"/>
        <end position="453"/>
    </location>
</feature>
<keyword evidence="4" id="KW-0808">Transferase</keyword>
<keyword evidence="6 8" id="KW-1133">Transmembrane helix</keyword>
<sequence length="565" mass="65955">MLKVSCAHVNLKKLPNGSFSPRKFIKENFLIFFIIIFAASLLSINLGKPFIGHHDWNGAFWGSSIRRYLSYFEITPNPPESRVPLQSLFYTDYTPFLPLVFTFFAAIFGLSEATLRLAPTAFSLLMLFFIYKIGQTLFNKSVGYLAAIFTAVTPMFLYFGKLPDHEPIVTSLVTITFYFYLKATRKNKKTYYLFLLFLALSLLESWPAFFLIPPLMLSSVFLKKEKIKRVITPVIIALFVIISQFSLIIYFKGTQGLINFFSQGLTRINSSSVASETTKFNTLEFINTEAHYAVIYFTRLLIISSFLWLVILVWKIKQRKTSASDWYLVILFSYAFLFILTFQQLAYIHDYKLYHFLPFITLSAASFWYLFLNKLENFLEEQITKKVKYQASKFFIFDFKNTPPKIEYLGGDELKKKHTFEPERRIPRAFTPRKFIIIILIIFLVGTERLAYLSTLLKTSFNMPGYELGNLIKANTSPQDTVLVDSRQFKGFFEVFVGYYSDRKVDYGDISLKEFEKAQPNYKKYKYIILIDERTEDPTLESYLNDIFPSKRFGPYQFFALDNKI</sequence>
<feature type="transmembrane region" description="Helical" evidence="8">
    <location>
        <begin position="230"/>
        <end position="251"/>
    </location>
</feature>
<keyword evidence="5 8" id="KW-0812">Transmembrane</keyword>
<evidence type="ECO:0000256" key="6">
    <source>
        <dbReference type="ARBA" id="ARBA00022989"/>
    </source>
</evidence>
<proteinExistence type="predicted"/>
<reference evidence="10 11" key="1">
    <citation type="journal article" date="2016" name="Nat. Commun.">
        <title>Thousands of microbial genomes shed light on interconnected biogeochemical processes in an aquifer system.</title>
        <authorList>
            <person name="Anantharaman K."/>
            <person name="Brown C.T."/>
            <person name="Hug L.A."/>
            <person name="Sharon I."/>
            <person name="Castelle C.J."/>
            <person name="Probst A.J."/>
            <person name="Thomas B.C."/>
            <person name="Singh A."/>
            <person name="Wilkins M.J."/>
            <person name="Karaoz U."/>
            <person name="Brodie E.L."/>
            <person name="Williams K.H."/>
            <person name="Hubbard S.S."/>
            <person name="Banfield J.F."/>
        </authorList>
    </citation>
    <scope>NUCLEOTIDE SEQUENCE [LARGE SCALE GENOMIC DNA]</scope>
</reference>
<dbReference type="GO" id="GO:0009103">
    <property type="term" value="P:lipopolysaccharide biosynthetic process"/>
    <property type="evidence" value="ECO:0007669"/>
    <property type="project" value="UniProtKB-ARBA"/>
</dbReference>
<dbReference type="PANTHER" id="PTHR33908">
    <property type="entry name" value="MANNOSYLTRANSFERASE YKCB-RELATED"/>
    <property type="match status" value="1"/>
</dbReference>
<dbReference type="AlphaFoldDB" id="A0A1F5H672"/>
<comment type="subcellular location">
    <subcellularLocation>
        <location evidence="1">Cell membrane</location>
        <topology evidence="1">Multi-pass membrane protein</topology>
    </subcellularLocation>
</comment>
<evidence type="ECO:0000256" key="2">
    <source>
        <dbReference type="ARBA" id="ARBA00022475"/>
    </source>
</evidence>
<dbReference type="EMBL" id="MFBT01000012">
    <property type="protein sequence ID" value="OGD99673.1"/>
    <property type="molecule type" value="Genomic_DNA"/>
</dbReference>
<evidence type="ECO:0000256" key="3">
    <source>
        <dbReference type="ARBA" id="ARBA00022676"/>
    </source>
</evidence>
<feature type="transmembrane region" description="Helical" evidence="8">
    <location>
        <begin position="93"/>
        <end position="110"/>
    </location>
</feature>
<evidence type="ECO:0000256" key="1">
    <source>
        <dbReference type="ARBA" id="ARBA00004651"/>
    </source>
</evidence>
<name>A0A1F5H672_9BACT</name>
<evidence type="ECO:0000256" key="8">
    <source>
        <dbReference type="SAM" id="Phobius"/>
    </source>
</evidence>
<dbReference type="InterPro" id="IPR038731">
    <property type="entry name" value="RgtA/B/C-like"/>
</dbReference>
<dbReference type="GO" id="GO:0016763">
    <property type="term" value="F:pentosyltransferase activity"/>
    <property type="evidence" value="ECO:0007669"/>
    <property type="project" value="TreeGrafter"/>
</dbReference>
<dbReference type="Pfam" id="PF13231">
    <property type="entry name" value="PMT_2"/>
    <property type="match status" value="1"/>
</dbReference>
<dbReference type="PANTHER" id="PTHR33908:SF11">
    <property type="entry name" value="MEMBRANE PROTEIN"/>
    <property type="match status" value="1"/>
</dbReference>
<feature type="transmembrane region" description="Helical" evidence="8">
    <location>
        <begin position="29"/>
        <end position="47"/>
    </location>
</feature>
<evidence type="ECO:0000259" key="9">
    <source>
        <dbReference type="Pfam" id="PF13231"/>
    </source>
</evidence>
<evidence type="ECO:0000256" key="7">
    <source>
        <dbReference type="ARBA" id="ARBA00023136"/>
    </source>
</evidence>
<feature type="transmembrane region" description="Helical" evidence="8">
    <location>
        <begin position="141"/>
        <end position="160"/>
    </location>
</feature>
<evidence type="ECO:0000256" key="5">
    <source>
        <dbReference type="ARBA" id="ARBA00022692"/>
    </source>
</evidence>
<feature type="transmembrane region" description="Helical" evidence="8">
    <location>
        <begin position="293"/>
        <end position="314"/>
    </location>
</feature>
<accession>A0A1F5H672</accession>
<evidence type="ECO:0000313" key="10">
    <source>
        <dbReference type="EMBL" id="OGD99673.1"/>
    </source>
</evidence>
<feature type="transmembrane region" description="Helical" evidence="8">
    <location>
        <begin position="191"/>
        <end position="218"/>
    </location>
</feature>